<dbReference type="SUPFAM" id="SSF63418">
    <property type="entry name" value="MurE/MurF N-terminal domain"/>
    <property type="match status" value="1"/>
</dbReference>
<dbReference type="Proteomes" id="UP000509414">
    <property type="component" value="Chromosome"/>
</dbReference>
<reference evidence="1 2" key="1">
    <citation type="submission" date="2020-02" db="EMBL/GenBank/DDBJ databases">
        <title>Complete genome sequence of the novel Campylobacter species Candidatus Campylobacter infans.</title>
        <authorList>
            <person name="Duim B."/>
            <person name="Zomer A."/>
            <person name="van der Graaf L."/>
            <person name="Wagenaar J."/>
        </authorList>
    </citation>
    <scope>NUCLEOTIDE SEQUENCE [LARGE SCALE GENOMIC DNA]</scope>
    <source>
        <strain evidence="1 2">19S00001</strain>
    </source>
</reference>
<evidence type="ECO:0000313" key="1">
    <source>
        <dbReference type="EMBL" id="QLI05457.1"/>
    </source>
</evidence>
<protein>
    <recommendedName>
        <fullName evidence="3">Ferrochelatase</fullName>
    </recommendedName>
</protein>
<dbReference type="EMBL" id="CP049075">
    <property type="protein sequence ID" value="QLI05457.1"/>
    <property type="molecule type" value="Genomic_DNA"/>
</dbReference>
<evidence type="ECO:0008006" key="3">
    <source>
        <dbReference type="Google" id="ProtNLM"/>
    </source>
</evidence>
<organism evidence="1 2">
    <name type="scientific">Candidatus Campylobacter infans</name>
    <dbReference type="NCBI Taxonomy" id="2561898"/>
    <lineage>
        <taxon>Bacteria</taxon>
        <taxon>Pseudomonadati</taxon>
        <taxon>Campylobacterota</taxon>
        <taxon>Epsilonproteobacteria</taxon>
        <taxon>Campylobacterales</taxon>
        <taxon>Campylobacteraceae</taxon>
        <taxon>Campylobacter</taxon>
    </lineage>
</organism>
<name>A0A7H9CH38_9BACT</name>
<dbReference type="AlphaFoldDB" id="A0A7H9CH38"/>
<proteinExistence type="predicted"/>
<gene>
    <name evidence="1" type="ORF">CINF_0952</name>
</gene>
<accession>A0A7H9CH38</accession>
<dbReference type="RefSeq" id="WP_179974677.1">
    <property type="nucleotide sequence ID" value="NZ_CP049075.1"/>
</dbReference>
<dbReference type="KEGG" id="cinf:CINF_0952"/>
<evidence type="ECO:0000313" key="2">
    <source>
        <dbReference type="Proteomes" id="UP000509414"/>
    </source>
</evidence>
<sequence length="319" mass="36942">MRIASLAKLIGAKMLNEPLIKQIDGFSFISSKVARQNAYFDIYGDLANIHQAAQNGAYCIISELDIIPFDNEIAFIKVDDLRLSIYRLMRYFATQKELKFAQISNLQLNILKHINADFSVLCADLIQNFNQIQNANAKSLFFTNEPNLLEKITFCPLKIAPQNAKIIKQNSLFFSDFIFNNERFSLQFPNVFVNELCEILGFLMEQNIAFRLKDFKDFAHFKALFVSTQNQPAPFGASARAFICENDKSVFKWLCAKLKNKMLFCVPPNFKKHENTDYFIFSSLDDLKNLRNFTYALVLCDYDELFKILSTRHQNELLF</sequence>
<dbReference type="InterPro" id="IPR035911">
    <property type="entry name" value="MurE/MurF_N"/>
</dbReference>
<keyword evidence="2" id="KW-1185">Reference proteome</keyword>